<evidence type="ECO:0000256" key="8">
    <source>
        <dbReference type="ARBA" id="ARBA00023015"/>
    </source>
</evidence>
<proteinExistence type="inferred from homology"/>
<keyword evidence="11" id="KW-0539">Nucleus</keyword>
<dbReference type="GO" id="GO:0003677">
    <property type="term" value="F:DNA binding"/>
    <property type="evidence" value="ECO:0007669"/>
    <property type="project" value="UniProtKB-KW"/>
</dbReference>
<accession>Q4RER3</accession>
<dbReference type="Gene3D" id="3.30.160.60">
    <property type="entry name" value="Classic Zinc Finger"/>
    <property type="match status" value="4"/>
</dbReference>
<feature type="domain" description="C2H2-type" evidence="14">
    <location>
        <begin position="1147"/>
        <end position="1175"/>
    </location>
</feature>
<feature type="region of interest" description="Disordered" evidence="13">
    <location>
        <begin position="194"/>
        <end position="269"/>
    </location>
</feature>
<feature type="compositionally biased region" description="Polar residues" evidence="13">
    <location>
        <begin position="239"/>
        <end position="251"/>
    </location>
</feature>
<reference evidence="15" key="1">
    <citation type="journal article" date="2004" name="Nature">
        <title>Genome duplication in the teleost fish Tetraodon nigroviridis reveals the early vertebrate proto-karyotype.</title>
        <authorList>
            <person name="Jaillon O."/>
            <person name="Aury J.-M."/>
            <person name="Brunet F."/>
            <person name="Petit J.-L."/>
            <person name="Stange-Thomann N."/>
            <person name="Mauceli E."/>
            <person name="Bouneau L."/>
            <person name="Fischer C."/>
            <person name="Ozouf-Costaz C."/>
            <person name="Bernot A."/>
            <person name="Nicaud S."/>
            <person name="Jaffe D."/>
            <person name="Fisher S."/>
            <person name="Lutfalla G."/>
            <person name="Dossat C."/>
            <person name="Segurens B."/>
            <person name="Dasilva C."/>
            <person name="Salanoubat M."/>
            <person name="Levy M."/>
            <person name="Boudet N."/>
            <person name="Castellano S."/>
            <person name="Anthouard V."/>
            <person name="Jubin C."/>
            <person name="Castelli V."/>
            <person name="Katinka M."/>
            <person name="Vacherie B."/>
            <person name="Biemont C."/>
            <person name="Skalli Z."/>
            <person name="Cattolico L."/>
            <person name="Poulain J."/>
            <person name="De Berardinis V."/>
            <person name="Cruaud C."/>
            <person name="Duprat S."/>
            <person name="Brottier P."/>
            <person name="Coutanceau J.-P."/>
            <person name="Gouzy J."/>
            <person name="Parra G."/>
            <person name="Lardier G."/>
            <person name="Chapple C."/>
            <person name="McKernan K.J."/>
            <person name="McEwan P."/>
            <person name="Bosak S."/>
            <person name="Kellis M."/>
            <person name="Volff J.-N."/>
            <person name="Guigo R."/>
            <person name="Zody M.C."/>
            <person name="Mesirov J."/>
            <person name="Lindblad-Toh K."/>
            <person name="Birren B."/>
            <person name="Nusbaum C."/>
            <person name="Kahn D."/>
            <person name="Robinson-Rechavi M."/>
            <person name="Laudet V."/>
            <person name="Schachter V."/>
            <person name="Quetier F."/>
            <person name="Saurin W."/>
            <person name="Scarpelli C."/>
            <person name="Wincker P."/>
            <person name="Lander E.S."/>
            <person name="Weissenbach J."/>
            <person name="Roest Crollius H."/>
        </authorList>
    </citation>
    <scope>NUCLEOTIDE SEQUENCE [LARGE SCALE GENOMIC DNA]</scope>
</reference>
<evidence type="ECO:0000256" key="7">
    <source>
        <dbReference type="ARBA" id="ARBA00022833"/>
    </source>
</evidence>
<sequence>MGDMKTPDFDDLLAAFDIPDAPGLDAKEPIQGSHEETESQLKHTGMCLEDSLLNNPAVTTADIPTVSVIVKNTSRQELLEDFGSALQNGFKGQDSSIDTAEPANASFSKSFISALNGESSKELLGKAPIQHKPDGTPVFTQSLSHFSPISSPDSEDTQCSRDEMHPKESPCFPEASVLVEPSVSGSPKNIGLLHDGAVDSGIPEDTRRSATESCRLEDMSSISVSKETDTIPRTHRPVPQQSANEKPNETQPELGFSLEPPAPFPQKCQTSKLSSCLEALVALNTRKDLRESAVPSVPISPRSPRSPREAVKRLTKPSDSPVSICSDSSGKASPALTSGSPPAIPRVRIKTIKTTSGQIRRTVTSVLPDSETDEVPSAYESSPAPSMISEDSYCNLSPHRFPSAAGPAATPPPKGSHSKPEPRPRKAGAKLSGAAFRDSAGKAKRPGAHQRQKPRRASAPGGHAPNANFLPKAMHLASLNLVPHSVAASVAARSGPPPPLPPPPPPPPPPSRQAHLLGGLQHRPAGAPGEDRSASHGGGDLEPPVEQRQPRAHVRARPEPAPGQRHQAPGPRLLLPGVRGLLRRGEKPGVPLQPQSVHIEVGCAHCARTMVFFNKCALLAHAREHKSSGVVMQCTQLHMRPIAEEHMFAAPDAAPSDSRAPPPPPPRVQAVLPLYPDNVTRHRLRCLECHKQLADHKALAGHYQRPSEDVEGLMCDLCTMLLPNECSFRAHERLHGHKSPYCCPECGALSRSADIQKHVKENCLHYARKAWYKCLHCDMVFKTLQGQKMHIEEKHCEVLYKCSVCPIAFKTADGCQVHLNKKHNTSNVSPQMIFKCSCETVFKKKQLLLEHFHQNAGKRVTSVFKCPECNSVFPQKHLLMQHFKSVHIGNVSAEAENRIVRRNGKEWRRHVHPAQQKTRPGPGPGPGKQGGAFRKKAEQDGRARAKPTGWTCGECLQWFPERDSYVSHVKTAHSKVRGRGSLRLEGVRLEKPKFIFILSVQQSAKKYPCRHCEQSFTSRTGLRRHNRTSHDGKKRAYTCWYCTESKTTFASSLMLKNHMRLMHGIKNPDLGQMAKACDQDPKKAPGKVVGVVGDPPEEEQEPSPDLGAPSAKRLKAQFRCSKCGLATGDGAQFQQHIAQHRSDENTPQCLRCGLCFTSALSLSRHLHIVHKVKEE</sequence>
<dbReference type="Pfam" id="PF00096">
    <property type="entry name" value="zf-C2H2"/>
    <property type="match status" value="2"/>
</dbReference>
<feature type="non-terminal residue" evidence="15">
    <location>
        <position position="1175"/>
    </location>
</feature>
<evidence type="ECO:0000256" key="5">
    <source>
        <dbReference type="ARBA" id="ARBA00022737"/>
    </source>
</evidence>
<dbReference type="InterPro" id="IPR041697">
    <property type="entry name" value="Znf-C2H2_11"/>
</dbReference>
<evidence type="ECO:0000256" key="1">
    <source>
        <dbReference type="ARBA" id="ARBA00003767"/>
    </source>
</evidence>
<keyword evidence="8" id="KW-0805">Transcription regulation</keyword>
<evidence type="ECO:0000256" key="6">
    <source>
        <dbReference type="ARBA" id="ARBA00022771"/>
    </source>
</evidence>
<organism evidence="15">
    <name type="scientific">Tetraodon nigroviridis</name>
    <name type="common">Spotted green pufferfish</name>
    <name type="synonym">Chelonodon nigroviridis</name>
    <dbReference type="NCBI Taxonomy" id="99883"/>
    <lineage>
        <taxon>Eukaryota</taxon>
        <taxon>Metazoa</taxon>
        <taxon>Chordata</taxon>
        <taxon>Craniata</taxon>
        <taxon>Vertebrata</taxon>
        <taxon>Euteleostomi</taxon>
        <taxon>Actinopterygii</taxon>
        <taxon>Neopterygii</taxon>
        <taxon>Teleostei</taxon>
        <taxon>Neoteleostei</taxon>
        <taxon>Acanthomorphata</taxon>
        <taxon>Eupercaria</taxon>
        <taxon>Tetraodontiformes</taxon>
        <taxon>Tetradontoidea</taxon>
        <taxon>Tetraodontidae</taxon>
        <taxon>Tetraodon</taxon>
    </lineage>
</organism>
<feature type="compositionally biased region" description="Low complexity" evidence="13">
    <location>
        <begin position="292"/>
        <end position="303"/>
    </location>
</feature>
<dbReference type="PROSITE" id="PS00028">
    <property type="entry name" value="ZINC_FINGER_C2H2_1"/>
    <property type="match status" value="7"/>
</dbReference>
<feature type="compositionally biased region" description="Polar residues" evidence="13">
    <location>
        <begin position="143"/>
        <end position="152"/>
    </location>
</feature>
<feature type="region of interest" description="Disordered" evidence="13">
    <location>
        <begin position="489"/>
        <end position="573"/>
    </location>
</feature>
<dbReference type="InterPro" id="IPR013087">
    <property type="entry name" value="Znf_C2H2_type"/>
</dbReference>
<dbReference type="GO" id="GO:0005634">
    <property type="term" value="C:nucleus"/>
    <property type="evidence" value="ECO:0007669"/>
    <property type="project" value="UniProtKB-SubCell"/>
</dbReference>
<keyword evidence="9" id="KW-0238">DNA-binding</keyword>
<keyword evidence="4" id="KW-0479">Metal-binding</keyword>
<feature type="compositionally biased region" description="Basic residues" evidence="13">
    <location>
        <begin position="442"/>
        <end position="456"/>
    </location>
</feature>
<dbReference type="SMART" id="SM00355">
    <property type="entry name" value="ZnF_C2H2"/>
    <property type="match status" value="12"/>
</dbReference>
<keyword evidence="6 12" id="KW-0863">Zinc-finger</keyword>
<feature type="region of interest" description="Disordered" evidence="13">
    <location>
        <begin position="291"/>
        <end position="471"/>
    </location>
</feature>
<dbReference type="AlphaFoldDB" id="Q4RER3"/>
<feature type="domain" description="C2H2-type" evidence="14">
    <location>
        <begin position="1118"/>
        <end position="1145"/>
    </location>
</feature>
<keyword evidence="5" id="KW-0677">Repeat</keyword>
<comment type="subcellular location">
    <subcellularLocation>
        <location evidence="2">Nucleus</location>
    </subcellularLocation>
</comment>
<evidence type="ECO:0000256" key="11">
    <source>
        <dbReference type="ARBA" id="ARBA00023242"/>
    </source>
</evidence>
<feature type="compositionally biased region" description="Low complexity" evidence="13">
    <location>
        <begin position="317"/>
        <end position="329"/>
    </location>
</feature>
<dbReference type="InterPro" id="IPR036236">
    <property type="entry name" value="Znf_C2H2_sf"/>
</dbReference>
<dbReference type="PANTHER" id="PTHR47222:SF1">
    <property type="entry name" value="ZINC FINGER PROTEIN 592"/>
    <property type="match status" value="1"/>
</dbReference>
<evidence type="ECO:0000256" key="9">
    <source>
        <dbReference type="ARBA" id="ARBA00023125"/>
    </source>
</evidence>
<dbReference type="EMBL" id="CAAE01015122">
    <property type="protein sequence ID" value="CAG13119.1"/>
    <property type="molecule type" value="Genomic_DNA"/>
</dbReference>
<keyword evidence="10" id="KW-0804">Transcription</keyword>
<feature type="domain" description="C2H2-type" evidence="14">
    <location>
        <begin position="1007"/>
        <end position="1035"/>
    </location>
</feature>
<feature type="domain" description="C2H2-type" evidence="14">
    <location>
        <begin position="864"/>
        <end position="892"/>
    </location>
</feature>
<comment type="similarity">
    <text evidence="3">Belongs to the krueppel C2H2-type zinc-finger protein family.</text>
</comment>
<evidence type="ECO:0000313" key="15">
    <source>
        <dbReference type="EMBL" id="CAG13119.1"/>
    </source>
</evidence>
<evidence type="ECO:0000256" key="12">
    <source>
        <dbReference type="PROSITE-ProRule" id="PRU00042"/>
    </source>
</evidence>
<dbReference type="SUPFAM" id="SSF57667">
    <property type="entry name" value="beta-beta-alpha zinc fingers"/>
    <property type="match status" value="1"/>
</dbReference>
<reference evidence="15" key="2">
    <citation type="submission" date="2004-02" db="EMBL/GenBank/DDBJ databases">
        <authorList>
            <consortium name="Genoscope"/>
            <consortium name="Whitehead Institute Centre for Genome Research"/>
        </authorList>
    </citation>
    <scope>NUCLEOTIDE SEQUENCE</scope>
</reference>
<feature type="compositionally biased region" description="Basic and acidic residues" evidence="13">
    <location>
        <begin position="204"/>
        <end position="218"/>
    </location>
</feature>
<gene>
    <name evidence="15" type="ORF">GSTENG00035651001</name>
</gene>
<evidence type="ECO:0000256" key="4">
    <source>
        <dbReference type="ARBA" id="ARBA00022723"/>
    </source>
</evidence>
<evidence type="ECO:0000256" key="2">
    <source>
        <dbReference type="ARBA" id="ARBA00004123"/>
    </source>
</evidence>
<dbReference type="Pfam" id="PF16622">
    <property type="entry name" value="zf-C2H2_11"/>
    <property type="match status" value="1"/>
</dbReference>
<feature type="compositionally biased region" description="Basic and acidic residues" evidence="13">
    <location>
        <begin position="158"/>
        <end position="168"/>
    </location>
</feature>
<dbReference type="InterPro" id="IPR057356">
    <property type="entry name" value="Znf-C2H2_ZNF592"/>
</dbReference>
<dbReference type="KEGG" id="tng:GSTEN00035651G001"/>
<feature type="compositionally biased region" description="Basic and acidic residues" evidence="13">
    <location>
        <begin position="25"/>
        <end position="40"/>
    </location>
</feature>
<dbReference type="Pfam" id="PF25412">
    <property type="entry name" value="zf-C2H2_ZNF592"/>
    <property type="match status" value="1"/>
</dbReference>
<feature type="compositionally biased region" description="Polar residues" evidence="13">
    <location>
        <begin position="352"/>
        <end position="367"/>
    </location>
</feature>
<feature type="region of interest" description="Disordered" evidence="13">
    <location>
        <begin position="902"/>
        <end position="946"/>
    </location>
</feature>
<dbReference type="InterPro" id="IPR045914">
    <property type="entry name" value="Zn532-like"/>
</dbReference>
<name>Q4RER3_TETNG</name>
<evidence type="ECO:0000256" key="13">
    <source>
        <dbReference type="SAM" id="MobiDB-lite"/>
    </source>
</evidence>
<feature type="region of interest" description="Disordered" evidence="13">
    <location>
        <begin position="143"/>
        <end position="170"/>
    </location>
</feature>
<evidence type="ECO:0000256" key="10">
    <source>
        <dbReference type="ARBA" id="ARBA00023163"/>
    </source>
</evidence>
<feature type="region of interest" description="Disordered" evidence="13">
    <location>
        <begin position="19"/>
        <end position="40"/>
    </location>
</feature>
<evidence type="ECO:0000259" key="14">
    <source>
        <dbReference type="PROSITE" id="PS50157"/>
    </source>
</evidence>
<comment type="caution">
    <text evidence="15">The sequence shown here is derived from an EMBL/GenBank/DDBJ whole genome shotgun (WGS) entry which is preliminary data.</text>
</comment>
<feature type="domain" description="C2H2-type" evidence="14">
    <location>
        <begin position="950"/>
        <end position="978"/>
    </location>
</feature>
<protein>
    <submittedName>
        <fullName evidence="15">(spotted green pufferfish) hypothetical protein</fullName>
    </submittedName>
</protein>
<evidence type="ECO:0000256" key="3">
    <source>
        <dbReference type="ARBA" id="ARBA00006991"/>
    </source>
</evidence>
<comment type="function">
    <text evidence="1">May be involved in transcriptional regulation.</text>
</comment>
<dbReference type="OrthoDB" id="8856548at2759"/>
<feature type="compositionally biased region" description="Pro residues" evidence="13">
    <location>
        <begin position="495"/>
        <end position="511"/>
    </location>
</feature>
<dbReference type="GO" id="GO:0008270">
    <property type="term" value="F:zinc ion binding"/>
    <property type="evidence" value="ECO:0007669"/>
    <property type="project" value="UniProtKB-KW"/>
</dbReference>
<dbReference type="PROSITE" id="PS50157">
    <property type="entry name" value="ZINC_FINGER_C2H2_2"/>
    <property type="match status" value="5"/>
</dbReference>
<dbReference type="PANTHER" id="PTHR47222">
    <property type="entry name" value="ZINC FINGER PROTEIN 532-RELATED"/>
    <property type="match status" value="1"/>
</dbReference>
<keyword evidence="7" id="KW-0862">Zinc</keyword>